<accession>L2FI95</accession>
<evidence type="ECO:0008006" key="2">
    <source>
        <dbReference type="Google" id="ProtNLM"/>
    </source>
</evidence>
<gene>
    <name evidence="1" type="ORF">CGGC5_13381</name>
</gene>
<sequence>MSAPQAQRQVPAPVQSIQPCNHATFPRAIRRGAEEVVPDDRPEWPLQVHSYGARDLLNKTVAGFLHDKLTARQKAAQDGFHKRFKDGSSMAAILDTRPALAGKSPPLRDLMRFLDDRFFFGSMTRRGLPTVQLLTGYSHLGVGEEGKLGDARQKGENLVVIRLFSSWRDLSVPHRTIVKGEWSNIVGVLIHEMVHAYLFLFLCKGQTCERNRLNTYGVTGHGPVFTSLLALIIREIRSWHSDLTNLYASHFDAVTGADWRSWDLETSARIQQWRVYKSKGYRPFQEFVGRDLVECLLNNDLDGELSLQEYDNDDMEYGGDMDNH</sequence>
<protein>
    <recommendedName>
        <fullName evidence="2">SprT-like domain-containing protein</fullName>
    </recommendedName>
</protein>
<proteinExistence type="predicted"/>
<dbReference type="AlphaFoldDB" id="L2FI95"/>
<organism evidence="1">
    <name type="scientific">Colletotrichum fructicola (strain Nara gc5)</name>
    <name type="common">Anthracnose fungus</name>
    <name type="synonym">Colletotrichum gloeosporioides (strain Nara gc5)</name>
    <dbReference type="NCBI Taxonomy" id="1213859"/>
    <lineage>
        <taxon>Eukaryota</taxon>
        <taxon>Fungi</taxon>
        <taxon>Dikarya</taxon>
        <taxon>Ascomycota</taxon>
        <taxon>Pezizomycotina</taxon>
        <taxon>Sordariomycetes</taxon>
        <taxon>Hypocreomycetidae</taxon>
        <taxon>Glomerellales</taxon>
        <taxon>Glomerellaceae</taxon>
        <taxon>Colletotrichum</taxon>
        <taxon>Colletotrichum gloeosporioides species complex</taxon>
    </lineage>
</organism>
<evidence type="ECO:0000313" key="1">
    <source>
        <dbReference type="EMBL" id="ELA25438.1"/>
    </source>
</evidence>
<dbReference type="EMBL" id="KB021143">
    <property type="protein sequence ID" value="ELA25438.1"/>
    <property type="molecule type" value="Genomic_DNA"/>
</dbReference>
<name>L2FI95_COLFN</name>
<reference evidence="1" key="1">
    <citation type="submission" date="2012-08" db="EMBL/GenBank/DDBJ databases">
        <title>Genome analysis of Colletotrichum orbiculare and Colletotrichum fructicola.</title>
        <authorList>
            <person name="Gan P.H.P."/>
            <person name="Ikeda K."/>
            <person name="Irieda H."/>
            <person name="Narusaka M."/>
            <person name="O'Connell R.J."/>
            <person name="Narusaka Y."/>
            <person name="Takano Y."/>
            <person name="Kubo Y."/>
            <person name="Shirasu K."/>
        </authorList>
    </citation>
    <scope>NUCLEOTIDE SEQUENCE</scope>
    <source>
        <strain evidence="1">Nara gc5</strain>
    </source>
</reference>
<dbReference type="HOGENOM" id="CLU_061207_0_0_1"/>